<feature type="domain" description="DUF83" evidence="10">
    <location>
        <begin position="14"/>
        <end position="173"/>
    </location>
</feature>
<dbReference type="PANTHER" id="PTHR37168">
    <property type="entry name" value="CRISPR-ASSOCIATED EXONUCLEASE CAS4"/>
    <property type="match status" value="1"/>
</dbReference>
<keyword evidence="6 9" id="KW-0411">Iron-sulfur</keyword>
<evidence type="ECO:0000256" key="8">
    <source>
        <dbReference type="ARBA" id="ARBA00023211"/>
    </source>
</evidence>
<evidence type="ECO:0000256" key="2">
    <source>
        <dbReference type="ARBA" id="ARBA00022723"/>
    </source>
</evidence>
<dbReference type="EC" id="3.1.12.1" evidence="9"/>
<evidence type="ECO:0000256" key="5">
    <source>
        <dbReference type="ARBA" id="ARBA00023004"/>
    </source>
</evidence>
<dbReference type="EMBL" id="DSOL01000155">
    <property type="protein sequence ID" value="HEN28093.1"/>
    <property type="molecule type" value="Genomic_DNA"/>
</dbReference>
<comment type="caution">
    <text evidence="11">The sequence shown here is derived from an EMBL/GenBank/DDBJ whole genome shotgun (WGS) entry which is preliminary data.</text>
</comment>
<name>A0A7C2P0W4_UNCW3</name>
<accession>A0A7C2P0W4</accession>
<dbReference type="EMBL" id="DTDJ01000012">
    <property type="protein sequence ID" value="HGL16922.1"/>
    <property type="molecule type" value="Genomic_DNA"/>
</dbReference>
<sequence>MELSPNELEDLKVKGTEVSYYIVCKRKLWLFSHGIAFERFSDDVEIGKIISEAFFKREPFKEVEMESFKIDFIKVGAEIVVNEVKKSRKLEEAHIWQTKFYIYELQRRKVNCRSGVIHYPLLLKKIDIELSESDKVEIERAISRIKEVKLLSSPPEVVKKPYCSRCSYFDFCAV</sequence>
<evidence type="ECO:0000256" key="9">
    <source>
        <dbReference type="RuleBase" id="RU365022"/>
    </source>
</evidence>
<evidence type="ECO:0000256" key="7">
    <source>
        <dbReference type="ARBA" id="ARBA00023118"/>
    </source>
</evidence>
<evidence type="ECO:0000256" key="1">
    <source>
        <dbReference type="ARBA" id="ARBA00022722"/>
    </source>
</evidence>
<evidence type="ECO:0000313" key="12">
    <source>
        <dbReference type="EMBL" id="HGL16922.1"/>
    </source>
</evidence>
<organism evidence="11">
    <name type="scientific">candidate division WOR-3 bacterium</name>
    <dbReference type="NCBI Taxonomy" id="2052148"/>
    <lineage>
        <taxon>Bacteria</taxon>
        <taxon>Bacteria division WOR-3</taxon>
    </lineage>
</organism>
<evidence type="ECO:0000313" key="11">
    <source>
        <dbReference type="EMBL" id="HEN28093.1"/>
    </source>
</evidence>
<dbReference type="GO" id="GO:0046872">
    <property type="term" value="F:metal ion binding"/>
    <property type="evidence" value="ECO:0007669"/>
    <property type="project" value="UniProtKB-KW"/>
</dbReference>
<reference evidence="11" key="1">
    <citation type="journal article" date="2020" name="mSystems">
        <title>Genome- and Community-Level Interaction Insights into Carbon Utilization and Element Cycling Functions of Hydrothermarchaeota in Hydrothermal Sediment.</title>
        <authorList>
            <person name="Zhou Z."/>
            <person name="Liu Y."/>
            <person name="Xu W."/>
            <person name="Pan J."/>
            <person name="Luo Z.H."/>
            <person name="Li M."/>
        </authorList>
    </citation>
    <scope>NUCLEOTIDE SEQUENCE [LARGE SCALE GENOMIC DNA]</scope>
    <source>
        <strain evidence="11">SpSt-34</strain>
        <strain evidence="12">SpSt-69</strain>
    </source>
</reference>
<dbReference type="NCBIfam" id="TIGR00372">
    <property type="entry name" value="cas4"/>
    <property type="match status" value="1"/>
</dbReference>
<dbReference type="GO" id="GO:0051607">
    <property type="term" value="P:defense response to virus"/>
    <property type="evidence" value="ECO:0007669"/>
    <property type="project" value="UniProtKB-KW"/>
</dbReference>
<dbReference type="Gene3D" id="3.90.320.10">
    <property type="match status" value="1"/>
</dbReference>
<evidence type="ECO:0000256" key="6">
    <source>
        <dbReference type="ARBA" id="ARBA00023014"/>
    </source>
</evidence>
<keyword evidence="4 9" id="KW-0269">Exonuclease</keyword>
<keyword evidence="1 9" id="KW-0540">Nuclease</keyword>
<dbReference type="InterPro" id="IPR011604">
    <property type="entry name" value="PDDEXK-like_dom_sf"/>
</dbReference>
<proteinExistence type="inferred from homology"/>
<keyword evidence="2 9" id="KW-0479">Metal-binding</keyword>
<keyword evidence="3 9" id="KW-0378">Hydrolase</keyword>
<keyword evidence="7 9" id="KW-0051">Antiviral defense</keyword>
<dbReference type="InterPro" id="IPR022765">
    <property type="entry name" value="Dna2/Cas4_DUF83"/>
</dbReference>
<dbReference type="GO" id="GO:0051536">
    <property type="term" value="F:iron-sulfur cluster binding"/>
    <property type="evidence" value="ECO:0007669"/>
    <property type="project" value="UniProtKB-KW"/>
</dbReference>
<dbReference type="GO" id="GO:0004527">
    <property type="term" value="F:exonuclease activity"/>
    <property type="evidence" value="ECO:0007669"/>
    <property type="project" value="UniProtKB-KW"/>
</dbReference>
<comment type="cofactor">
    <cofactor evidence="9">
        <name>iron-sulfur cluster</name>
        <dbReference type="ChEBI" id="CHEBI:30408"/>
    </cofactor>
</comment>
<comment type="similarity">
    <text evidence="9">Belongs to the CRISPR-associated exonuclease Cas4 family.</text>
</comment>
<gene>
    <name evidence="11" type="primary">cas4</name>
    <name evidence="11" type="ORF">ENQ77_05470</name>
    <name evidence="12" type="ORF">ENU66_01080</name>
</gene>
<protein>
    <recommendedName>
        <fullName evidence="9">CRISPR-associated exonuclease Cas4</fullName>
        <ecNumber evidence="9">3.1.12.1</ecNumber>
    </recommendedName>
</protein>
<dbReference type="PANTHER" id="PTHR37168:SF1">
    <property type="entry name" value="CRISPR-ASSOCIATED EXONUCLEASE CAS4"/>
    <property type="match status" value="1"/>
</dbReference>
<dbReference type="Pfam" id="PF01930">
    <property type="entry name" value="Cas_Cas4"/>
    <property type="match status" value="1"/>
</dbReference>
<dbReference type="AlphaFoldDB" id="A0A7C2P0W4"/>
<comment type="cofactor">
    <cofactor evidence="9">
        <name>Mg(2+)</name>
        <dbReference type="ChEBI" id="CHEBI:18420"/>
    </cofactor>
    <cofactor evidence="9">
        <name>Mn(2+)</name>
        <dbReference type="ChEBI" id="CHEBI:29035"/>
    </cofactor>
    <text evidence="9">Mg(2+) or Mn(2+) required for ssDNA cleavage activity.</text>
</comment>
<keyword evidence="8 9" id="KW-0464">Manganese</keyword>
<evidence type="ECO:0000259" key="10">
    <source>
        <dbReference type="Pfam" id="PF01930"/>
    </source>
</evidence>
<dbReference type="InterPro" id="IPR013343">
    <property type="entry name" value="CRISPR-assoc_prot_Cas4"/>
</dbReference>
<comment type="function">
    <text evidence="9">CRISPR (clustered regularly interspaced short palindromic repeat) is an adaptive immune system that provides protection against mobile genetic elements (viruses, transposable elements and conjugative plasmids). CRISPR clusters contain sequences complementary to antecedent mobile elements and target invading nucleic acids. CRISPR clusters are transcribed and processed into CRISPR RNA (crRNA).</text>
</comment>
<keyword evidence="5 9" id="KW-0408">Iron</keyword>
<evidence type="ECO:0000256" key="3">
    <source>
        <dbReference type="ARBA" id="ARBA00022801"/>
    </source>
</evidence>
<evidence type="ECO:0000256" key="4">
    <source>
        <dbReference type="ARBA" id="ARBA00022839"/>
    </source>
</evidence>